<dbReference type="EMBL" id="LT559118">
    <property type="protein sequence ID" value="SBO96886.1"/>
    <property type="molecule type" value="Genomic_DNA"/>
</dbReference>
<feature type="region of interest" description="Disordered" evidence="1">
    <location>
        <begin position="1"/>
        <end position="110"/>
    </location>
</feature>
<proteinExistence type="predicted"/>
<evidence type="ECO:0000256" key="1">
    <source>
        <dbReference type="SAM" id="MobiDB-lite"/>
    </source>
</evidence>
<name>A0A1M4EDT9_9ACTN</name>
<feature type="compositionally biased region" description="Pro residues" evidence="1">
    <location>
        <begin position="99"/>
        <end position="110"/>
    </location>
</feature>
<reference evidence="2" key="1">
    <citation type="submission" date="2016-04" db="EMBL/GenBank/DDBJ databases">
        <authorList>
            <person name="Evans L.H."/>
            <person name="Alamgir A."/>
            <person name="Owens N."/>
            <person name="Weber N.D."/>
            <person name="Virtaneva K."/>
            <person name="Barbian K."/>
            <person name="Babar A."/>
            <person name="Rosenke K."/>
        </authorList>
    </citation>
    <scope>NUCLEOTIDE SEQUENCE</scope>
    <source>
        <strain evidence="2">Nono1</strain>
    </source>
</reference>
<gene>
    <name evidence="2" type="ORF">BN4615_P6402</name>
</gene>
<feature type="compositionally biased region" description="Basic and acidic residues" evidence="1">
    <location>
        <begin position="7"/>
        <end position="35"/>
    </location>
</feature>
<accession>A0A1M4EDT9</accession>
<feature type="compositionally biased region" description="Low complexity" evidence="1">
    <location>
        <begin position="52"/>
        <end position="64"/>
    </location>
</feature>
<evidence type="ECO:0000313" key="2">
    <source>
        <dbReference type="EMBL" id="SBO96886.1"/>
    </source>
</evidence>
<sequence length="110" mass="11463">MSGTSKDGSEKTRHDRSAEGFSEQERAAMKARAAELKPAARGGRGAKKAAADEAAVLAAIAAMAEPDRALTRTRRRTGRFDDHVHDGHGRHSGSIGGPRPVPPSTNGGPP</sequence>
<protein>
    <submittedName>
        <fullName evidence="2">Uncharacterized protein</fullName>
    </submittedName>
</protein>
<dbReference type="AlphaFoldDB" id="A0A1M4EDT9"/>
<organism evidence="2">
    <name type="scientific">Nonomuraea gerenzanensis</name>
    <dbReference type="NCBI Taxonomy" id="93944"/>
    <lineage>
        <taxon>Bacteria</taxon>
        <taxon>Bacillati</taxon>
        <taxon>Actinomycetota</taxon>
        <taxon>Actinomycetes</taxon>
        <taxon>Streptosporangiales</taxon>
        <taxon>Streptosporangiaceae</taxon>
        <taxon>Nonomuraea</taxon>
    </lineage>
</organism>
<feature type="compositionally biased region" description="Basic and acidic residues" evidence="1">
    <location>
        <begin position="78"/>
        <end position="89"/>
    </location>
</feature>